<dbReference type="RefSeq" id="XP_040669127.1">
    <property type="nucleotide sequence ID" value="XM_040812682.1"/>
</dbReference>
<protein>
    <recommendedName>
        <fullName evidence="6">Mid2 domain-containing protein</fullName>
    </recommendedName>
</protein>
<keyword evidence="2" id="KW-0472">Membrane</keyword>
<dbReference type="AlphaFoldDB" id="A0A1L9PPK3"/>
<feature type="region of interest" description="Disordered" evidence="1">
    <location>
        <begin position="238"/>
        <end position="273"/>
    </location>
</feature>
<sequence>MATMTWVWLLLLSVLQVVRSDETARGNWIVPDGSSDKDFQETFYNRDKVHLQWAGWDHYYTDILLNGSTQANLYVVAWEEKDANYSRLLASSRNVSGPGSHEWAISIDNETLAKTNRYCVAFAQTRYAYSDDGDNIFSPGFIIRNRPTPSPTPSPEAESSPSGLQTGAKVGIGVGVGVGSLAVFSAFGFLLLQLRRRRQASSQAMAASPQGAGPGSEQALGKGYYQGQMWNRDYYYGVNQGPPELDVPPVDSLTEAPSTSTPPAELPTAPLEK</sequence>
<reference evidence="5" key="1">
    <citation type="journal article" date="2017" name="Genome Biol.">
        <title>Comparative genomics reveals high biological diversity and specific adaptations in the industrially and medically important fungal genus Aspergillus.</title>
        <authorList>
            <person name="de Vries R.P."/>
            <person name="Riley R."/>
            <person name="Wiebenga A."/>
            <person name="Aguilar-Osorio G."/>
            <person name="Amillis S."/>
            <person name="Uchima C.A."/>
            <person name="Anderluh G."/>
            <person name="Asadollahi M."/>
            <person name="Askin M."/>
            <person name="Barry K."/>
            <person name="Battaglia E."/>
            <person name="Bayram O."/>
            <person name="Benocci T."/>
            <person name="Braus-Stromeyer S.A."/>
            <person name="Caldana C."/>
            <person name="Canovas D."/>
            <person name="Cerqueira G.C."/>
            <person name="Chen F."/>
            <person name="Chen W."/>
            <person name="Choi C."/>
            <person name="Clum A."/>
            <person name="Dos Santos R.A."/>
            <person name="Damasio A.R."/>
            <person name="Diallinas G."/>
            <person name="Emri T."/>
            <person name="Fekete E."/>
            <person name="Flipphi M."/>
            <person name="Freyberg S."/>
            <person name="Gallo A."/>
            <person name="Gournas C."/>
            <person name="Habgood R."/>
            <person name="Hainaut M."/>
            <person name="Harispe M.L."/>
            <person name="Henrissat B."/>
            <person name="Hilden K.S."/>
            <person name="Hope R."/>
            <person name="Hossain A."/>
            <person name="Karabika E."/>
            <person name="Karaffa L."/>
            <person name="Karanyi Z."/>
            <person name="Krasevec N."/>
            <person name="Kuo A."/>
            <person name="Kusch H."/>
            <person name="LaButti K."/>
            <person name="Lagendijk E.L."/>
            <person name="Lapidus A."/>
            <person name="Levasseur A."/>
            <person name="Lindquist E."/>
            <person name="Lipzen A."/>
            <person name="Logrieco A.F."/>
            <person name="MacCabe A."/>
            <person name="Maekelae M.R."/>
            <person name="Malavazi I."/>
            <person name="Melin P."/>
            <person name="Meyer V."/>
            <person name="Mielnichuk N."/>
            <person name="Miskei M."/>
            <person name="Molnar A.P."/>
            <person name="Mule G."/>
            <person name="Ngan C.Y."/>
            <person name="Orejas M."/>
            <person name="Orosz E."/>
            <person name="Ouedraogo J.P."/>
            <person name="Overkamp K.M."/>
            <person name="Park H.-S."/>
            <person name="Perrone G."/>
            <person name="Piumi F."/>
            <person name="Punt P.J."/>
            <person name="Ram A.F."/>
            <person name="Ramon A."/>
            <person name="Rauscher S."/>
            <person name="Record E."/>
            <person name="Riano-Pachon D.M."/>
            <person name="Robert V."/>
            <person name="Roehrig J."/>
            <person name="Ruller R."/>
            <person name="Salamov A."/>
            <person name="Salih N.S."/>
            <person name="Samson R.A."/>
            <person name="Sandor E."/>
            <person name="Sanguinetti M."/>
            <person name="Schuetze T."/>
            <person name="Sepcic K."/>
            <person name="Shelest E."/>
            <person name="Sherlock G."/>
            <person name="Sophianopoulou V."/>
            <person name="Squina F.M."/>
            <person name="Sun H."/>
            <person name="Susca A."/>
            <person name="Todd R.B."/>
            <person name="Tsang A."/>
            <person name="Unkles S.E."/>
            <person name="van de Wiele N."/>
            <person name="van Rossen-Uffink D."/>
            <person name="Oliveira J.V."/>
            <person name="Vesth T.C."/>
            <person name="Visser J."/>
            <person name="Yu J.-H."/>
            <person name="Zhou M."/>
            <person name="Andersen M.R."/>
            <person name="Archer D.B."/>
            <person name="Baker S.E."/>
            <person name="Benoit I."/>
            <person name="Brakhage A.A."/>
            <person name="Braus G.H."/>
            <person name="Fischer R."/>
            <person name="Frisvad J.C."/>
            <person name="Goldman G.H."/>
            <person name="Houbraken J."/>
            <person name="Oakley B."/>
            <person name="Pocsi I."/>
            <person name="Scazzocchio C."/>
            <person name="Seiboth B."/>
            <person name="vanKuyk P.A."/>
            <person name="Wortman J."/>
            <person name="Dyer P.S."/>
            <person name="Grigoriev I.V."/>
        </authorList>
    </citation>
    <scope>NUCLEOTIDE SEQUENCE [LARGE SCALE GENOMIC DNA]</scope>
    <source>
        <strain evidence="5">CBS 583.65</strain>
    </source>
</reference>
<dbReference type="GeneID" id="63728193"/>
<gene>
    <name evidence="4" type="ORF">ASPVEDRAFT_42880</name>
</gene>
<evidence type="ECO:0000256" key="1">
    <source>
        <dbReference type="SAM" id="MobiDB-lite"/>
    </source>
</evidence>
<dbReference type="OrthoDB" id="3689214at2759"/>
<evidence type="ECO:0000313" key="4">
    <source>
        <dbReference type="EMBL" id="OJJ03365.1"/>
    </source>
</evidence>
<accession>A0A1L9PPK3</accession>
<evidence type="ECO:0000313" key="5">
    <source>
        <dbReference type="Proteomes" id="UP000184073"/>
    </source>
</evidence>
<dbReference type="STRING" id="1036611.A0A1L9PPK3"/>
<keyword evidence="2" id="KW-0812">Transmembrane</keyword>
<dbReference type="VEuPathDB" id="FungiDB:ASPVEDRAFT_42880"/>
<feature type="region of interest" description="Disordered" evidence="1">
    <location>
        <begin position="140"/>
        <end position="164"/>
    </location>
</feature>
<keyword evidence="5" id="KW-1185">Reference proteome</keyword>
<dbReference type="EMBL" id="KV878130">
    <property type="protein sequence ID" value="OJJ03365.1"/>
    <property type="molecule type" value="Genomic_DNA"/>
</dbReference>
<dbReference type="Proteomes" id="UP000184073">
    <property type="component" value="Unassembled WGS sequence"/>
</dbReference>
<keyword evidence="3" id="KW-0732">Signal</keyword>
<feature type="transmembrane region" description="Helical" evidence="2">
    <location>
        <begin position="170"/>
        <end position="192"/>
    </location>
</feature>
<keyword evidence="2" id="KW-1133">Transmembrane helix</keyword>
<evidence type="ECO:0000256" key="2">
    <source>
        <dbReference type="SAM" id="Phobius"/>
    </source>
</evidence>
<evidence type="ECO:0000256" key="3">
    <source>
        <dbReference type="SAM" id="SignalP"/>
    </source>
</evidence>
<name>A0A1L9PPK3_ASPVE</name>
<feature type="chain" id="PRO_5013335877" description="Mid2 domain-containing protein" evidence="3">
    <location>
        <begin position="21"/>
        <end position="273"/>
    </location>
</feature>
<feature type="signal peptide" evidence="3">
    <location>
        <begin position="1"/>
        <end position="20"/>
    </location>
</feature>
<organism evidence="4 5">
    <name type="scientific">Aspergillus versicolor CBS 583.65</name>
    <dbReference type="NCBI Taxonomy" id="1036611"/>
    <lineage>
        <taxon>Eukaryota</taxon>
        <taxon>Fungi</taxon>
        <taxon>Dikarya</taxon>
        <taxon>Ascomycota</taxon>
        <taxon>Pezizomycotina</taxon>
        <taxon>Eurotiomycetes</taxon>
        <taxon>Eurotiomycetidae</taxon>
        <taxon>Eurotiales</taxon>
        <taxon>Aspergillaceae</taxon>
        <taxon>Aspergillus</taxon>
        <taxon>Aspergillus subgen. Nidulantes</taxon>
    </lineage>
</organism>
<proteinExistence type="predicted"/>
<evidence type="ECO:0008006" key="6">
    <source>
        <dbReference type="Google" id="ProtNLM"/>
    </source>
</evidence>